<feature type="domain" description="PINIT" evidence="17">
    <location>
        <begin position="291"/>
        <end position="463"/>
    </location>
</feature>
<keyword evidence="7" id="KW-0833">Ubl conjugation pathway</keyword>
<evidence type="ECO:0008006" key="20">
    <source>
        <dbReference type="Google" id="ProtNLM"/>
    </source>
</evidence>
<comment type="caution">
    <text evidence="18">The sequence shown here is derived from an EMBL/GenBank/DDBJ whole genome shotgun (WGS) entry which is preliminary data.</text>
</comment>
<evidence type="ECO:0000256" key="13">
    <source>
        <dbReference type="SAM" id="MobiDB-lite"/>
    </source>
</evidence>
<keyword evidence="10" id="KW-0539">Nucleus</keyword>
<dbReference type="InterPro" id="IPR004181">
    <property type="entry name" value="Znf_MIZ"/>
</dbReference>
<dbReference type="Pfam" id="PF02891">
    <property type="entry name" value="zf-MIZ"/>
    <property type="match status" value="1"/>
</dbReference>
<evidence type="ECO:0000259" key="14">
    <source>
        <dbReference type="PROSITE" id="PS50800"/>
    </source>
</evidence>
<dbReference type="PROSITE" id="PS50950">
    <property type="entry name" value="ZF_THAP"/>
    <property type="match status" value="1"/>
</dbReference>
<dbReference type="Pfam" id="PF05485">
    <property type="entry name" value="THAP"/>
    <property type="match status" value="1"/>
</dbReference>
<dbReference type="InterPro" id="IPR003034">
    <property type="entry name" value="SAP_dom"/>
</dbReference>
<gene>
    <name evidence="18" type="ORF">AGLY_017601</name>
</gene>
<comment type="subcellular location">
    <subcellularLocation>
        <location evidence="1">Nucleus</location>
    </subcellularLocation>
</comment>
<dbReference type="SUPFAM" id="SSF68906">
    <property type="entry name" value="SAP domain"/>
    <property type="match status" value="1"/>
</dbReference>
<dbReference type="PROSITE" id="PS51466">
    <property type="entry name" value="PINIT"/>
    <property type="match status" value="1"/>
</dbReference>
<sequence>MIYCNNKSRTSVGISYFTMLINIDRRSKWIELCLPEYIDKHVFVQNLRICSEHFEDKMFLIVNKKNRLTDFAVPTLFSDDILAKRESESDLTMNEAHDLSTPMACSSSISCTSTMTMNINPISNYSVDEGYRIMLSVFRSNDLRILLGTFGQSTAGQKSELIDRAIVLLRTRPANINFSAYTAKIHEIYRFLQSGMSSYNIMIRSSLIQNRQQQPQRMYQPPLFPQPSMHMARVVLPQVMPQRQGINYIRCIAVGPSKIRCIESNQLHPNQQMSIVAQDALEVGTTASGNNSYTPSIETVAQIKYKKLPFYDVIDEVIKPTLLTGTDTCTLPNVHEGMKEAIFKFTLSPEQANFVASNRNISPGKKEYLYQFQIRICQFIEPVPNESPDYMPLDLYIRVNRNPCQLPPSLPITSPGTKSRLTARPIDCTANVKLCPFVSNTITIRWTPDGKNYVFSMYLVKKLTSDTLIKRLHDKGGRSSEDTRNIIIQMFTNIDPDIATTSHLFSLICPLSKVRMKIPAKSIYCDHLQCFDVSTFILMNEKKATWMCPTCNKPCLYDDIQIENYFLEVVSSPTLKYCTTEIEILSDGTWRIHKETIETKNTNSTFDMVKPSDIVDLDSDDEMCTERNAGPSPKNSKSSFIDLTLSDDEGPQAQVQLQQAITSSEQGVVNQIDSPSPISSSTPTTEAS</sequence>
<dbReference type="GO" id="GO:0061665">
    <property type="term" value="F:SUMO ligase activity"/>
    <property type="evidence" value="ECO:0007669"/>
    <property type="project" value="TreeGrafter"/>
</dbReference>
<evidence type="ECO:0000256" key="1">
    <source>
        <dbReference type="ARBA" id="ARBA00004123"/>
    </source>
</evidence>
<accession>A0A6G0SUE0</accession>
<reference evidence="18 19" key="1">
    <citation type="submission" date="2019-08" db="EMBL/GenBank/DDBJ databases">
        <title>The genome of the soybean aphid Biotype 1, its phylome, world population structure and adaptation to the North American continent.</title>
        <authorList>
            <person name="Giordano R."/>
            <person name="Donthu R.K."/>
            <person name="Hernandez A.G."/>
            <person name="Wright C.L."/>
            <person name="Zimin A.V."/>
        </authorList>
    </citation>
    <scope>NUCLEOTIDE SEQUENCE [LARGE SCALE GENOMIC DNA]</scope>
    <source>
        <tissue evidence="18">Whole aphids</tissue>
    </source>
</reference>
<dbReference type="OrthoDB" id="10263264at2759"/>
<evidence type="ECO:0000259" key="16">
    <source>
        <dbReference type="PROSITE" id="PS51044"/>
    </source>
</evidence>
<comment type="pathway">
    <text evidence="2">Protein modification; protein sumoylation.</text>
</comment>
<keyword evidence="6 12" id="KW-0863">Zinc-finger</keyword>
<dbReference type="FunFam" id="2.60.120.780:FF:000001">
    <property type="entry name" value="E3 SUMO-protein ligase PIAS2 isoform X1"/>
    <property type="match status" value="1"/>
</dbReference>
<dbReference type="GO" id="GO:0003712">
    <property type="term" value="F:transcription coregulator activity"/>
    <property type="evidence" value="ECO:0007669"/>
    <property type="project" value="TreeGrafter"/>
</dbReference>
<dbReference type="PANTHER" id="PTHR10782:SF94">
    <property type="entry name" value="SUPPRESSOR OF VARIEGATION 2-10, ISOFORM I"/>
    <property type="match status" value="1"/>
</dbReference>
<dbReference type="CDD" id="cd16650">
    <property type="entry name" value="SP-RING_PIAS-like"/>
    <property type="match status" value="1"/>
</dbReference>
<comment type="similarity">
    <text evidence="3">Belongs to the PIAS family.</text>
</comment>
<dbReference type="InterPro" id="IPR038654">
    <property type="entry name" value="PINIT_sf"/>
</dbReference>
<evidence type="ECO:0000256" key="5">
    <source>
        <dbReference type="ARBA" id="ARBA00022723"/>
    </source>
</evidence>
<evidence type="ECO:0000256" key="7">
    <source>
        <dbReference type="ARBA" id="ARBA00022786"/>
    </source>
</evidence>
<dbReference type="Gene3D" id="2.60.120.780">
    <property type="entry name" value="PINIT domain"/>
    <property type="match status" value="1"/>
</dbReference>
<dbReference type="InterPro" id="IPR023321">
    <property type="entry name" value="PINIT"/>
</dbReference>
<keyword evidence="4" id="KW-0808">Transferase</keyword>
<feature type="compositionally biased region" description="Low complexity" evidence="13">
    <location>
        <begin position="674"/>
        <end position="688"/>
    </location>
</feature>
<protein>
    <recommendedName>
        <fullName evidence="20">SP-RING-type domain-containing protein</fullName>
    </recommendedName>
</protein>
<dbReference type="InterPro" id="IPR006612">
    <property type="entry name" value="THAP_Znf"/>
</dbReference>
<evidence type="ECO:0000313" key="18">
    <source>
        <dbReference type="EMBL" id="KAE9521996.1"/>
    </source>
</evidence>
<evidence type="ECO:0000256" key="10">
    <source>
        <dbReference type="ARBA" id="ARBA00023242"/>
    </source>
</evidence>
<name>A0A6G0SUE0_APHGL</name>
<keyword evidence="19" id="KW-1185">Reference proteome</keyword>
<dbReference type="InterPro" id="IPR036361">
    <property type="entry name" value="SAP_dom_sf"/>
</dbReference>
<dbReference type="PANTHER" id="PTHR10782">
    <property type="entry name" value="ZINC FINGER MIZ DOMAIN-CONTAINING PROTEIN"/>
    <property type="match status" value="1"/>
</dbReference>
<feature type="domain" description="THAP-type" evidence="15">
    <location>
        <begin position="1"/>
        <end position="77"/>
    </location>
</feature>
<dbReference type="GO" id="GO:0003677">
    <property type="term" value="F:DNA binding"/>
    <property type="evidence" value="ECO:0007669"/>
    <property type="project" value="UniProtKB-UniRule"/>
</dbReference>
<dbReference type="GO" id="GO:0000785">
    <property type="term" value="C:chromatin"/>
    <property type="evidence" value="ECO:0007669"/>
    <property type="project" value="TreeGrafter"/>
</dbReference>
<evidence type="ECO:0000259" key="15">
    <source>
        <dbReference type="PROSITE" id="PS50950"/>
    </source>
</evidence>
<dbReference type="PROSITE" id="PS50800">
    <property type="entry name" value="SAP"/>
    <property type="match status" value="1"/>
</dbReference>
<dbReference type="GO" id="GO:0005634">
    <property type="term" value="C:nucleus"/>
    <property type="evidence" value="ECO:0007669"/>
    <property type="project" value="UniProtKB-SubCell"/>
</dbReference>
<dbReference type="EMBL" id="VYZN01001726">
    <property type="protein sequence ID" value="KAE9521996.1"/>
    <property type="molecule type" value="Genomic_DNA"/>
</dbReference>
<dbReference type="GO" id="GO:0006357">
    <property type="term" value="P:regulation of transcription by RNA polymerase II"/>
    <property type="evidence" value="ECO:0007669"/>
    <property type="project" value="TreeGrafter"/>
</dbReference>
<evidence type="ECO:0000256" key="4">
    <source>
        <dbReference type="ARBA" id="ARBA00022679"/>
    </source>
</evidence>
<dbReference type="Pfam" id="PF14324">
    <property type="entry name" value="PINIT"/>
    <property type="match status" value="1"/>
</dbReference>
<dbReference type="GO" id="GO:0008270">
    <property type="term" value="F:zinc ion binding"/>
    <property type="evidence" value="ECO:0007669"/>
    <property type="project" value="UniProtKB-KW"/>
</dbReference>
<feature type="domain" description="SP-RING-type" evidence="16">
    <location>
        <begin position="494"/>
        <end position="580"/>
    </location>
</feature>
<feature type="domain" description="SAP" evidence="14">
    <location>
        <begin position="135"/>
        <end position="169"/>
    </location>
</feature>
<dbReference type="UniPathway" id="UPA00886"/>
<evidence type="ECO:0000256" key="9">
    <source>
        <dbReference type="ARBA" id="ARBA00023125"/>
    </source>
</evidence>
<dbReference type="Gene3D" id="1.10.720.30">
    <property type="entry name" value="SAP domain"/>
    <property type="match status" value="1"/>
</dbReference>
<organism evidence="18 19">
    <name type="scientific">Aphis glycines</name>
    <name type="common">Soybean aphid</name>
    <dbReference type="NCBI Taxonomy" id="307491"/>
    <lineage>
        <taxon>Eukaryota</taxon>
        <taxon>Metazoa</taxon>
        <taxon>Ecdysozoa</taxon>
        <taxon>Arthropoda</taxon>
        <taxon>Hexapoda</taxon>
        <taxon>Insecta</taxon>
        <taxon>Pterygota</taxon>
        <taxon>Neoptera</taxon>
        <taxon>Paraneoptera</taxon>
        <taxon>Hemiptera</taxon>
        <taxon>Sternorrhyncha</taxon>
        <taxon>Aphidomorpha</taxon>
        <taxon>Aphidoidea</taxon>
        <taxon>Aphididae</taxon>
        <taxon>Aphidini</taxon>
        <taxon>Aphis</taxon>
        <taxon>Aphis</taxon>
    </lineage>
</organism>
<dbReference type="SUPFAM" id="SSF57716">
    <property type="entry name" value="Glucocorticoid receptor-like (DNA-binding domain)"/>
    <property type="match status" value="1"/>
</dbReference>
<evidence type="ECO:0000259" key="17">
    <source>
        <dbReference type="PROSITE" id="PS51466"/>
    </source>
</evidence>
<feature type="region of interest" description="Disordered" evidence="13">
    <location>
        <begin position="625"/>
        <end position="688"/>
    </location>
</feature>
<dbReference type="PROSITE" id="PS51044">
    <property type="entry name" value="ZF_SP_RING"/>
    <property type="match status" value="1"/>
</dbReference>
<evidence type="ECO:0000256" key="3">
    <source>
        <dbReference type="ARBA" id="ARBA00005383"/>
    </source>
</evidence>
<feature type="compositionally biased region" description="Polar residues" evidence="13">
    <location>
        <begin position="653"/>
        <end position="673"/>
    </location>
</feature>
<evidence type="ECO:0000256" key="6">
    <source>
        <dbReference type="ARBA" id="ARBA00022771"/>
    </source>
</evidence>
<proteinExistence type="inferred from homology"/>
<dbReference type="InterPro" id="IPR013083">
    <property type="entry name" value="Znf_RING/FYVE/PHD"/>
</dbReference>
<evidence type="ECO:0000256" key="2">
    <source>
        <dbReference type="ARBA" id="ARBA00004718"/>
    </source>
</evidence>
<keyword evidence="5" id="KW-0479">Metal-binding</keyword>
<evidence type="ECO:0000256" key="8">
    <source>
        <dbReference type="ARBA" id="ARBA00022833"/>
    </source>
</evidence>
<evidence type="ECO:0000256" key="11">
    <source>
        <dbReference type="PROSITE-ProRule" id="PRU00309"/>
    </source>
</evidence>
<dbReference type="Gene3D" id="3.30.40.10">
    <property type="entry name" value="Zinc/RING finger domain, C3HC4 (zinc finger)"/>
    <property type="match status" value="1"/>
</dbReference>
<dbReference type="AlphaFoldDB" id="A0A6G0SUE0"/>
<evidence type="ECO:0000256" key="12">
    <source>
        <dbReference type="PROSITE-ProRule" id="PRU00452"/>
    </source>
</evidence>
<keyword evidence="8" id="KW-0862">Zinc</keyword>
<evidence type="ECO:0000313" key="19">
    <source>
        <dbReference type="Proteomes" id="UP000475862"/>
    </source>
</evidence>
<dbReference type="GO" id="GO:0016925">
    <property type="term" value="P:protein sumoylation"/>
    <property type="evidence" value="ECO:0007669"/>
    <property type="project" value="UniProtKB-UniPathway"/>
</dbReference>
<keyword evidence="9 11" id="KW-0238">DNA-binding</keyword>
<dbReference type="Proteomes" id="UP000475862">
    <property type="component" value="Unassembled WGS sequence"/>
</dbReference>